<evidence type="ECO:0000259" key="2">
    <source>
        <dbReference type="PROSITE" id="PS50883"/>
    </source>
</evidence>
<dbReference type="InterPro" id="IPR050706">
    <property type="entry name" value="Cyclic-di-GMP_PDE-like"/>
</dbReference>
<dbReference type="Pfam" id="PF00563">
    <property type="entry name" value="EAL"/>
    <property type="match status" value="1"/>
</dbReference>
<feature type="compositionally biased region" description="Low complexity" evidence="1">
    <location>
        <begin position="37"/>
        <end position="49"/>
    </location>
</feature>
<accession>A0A6J4SK54</accession>
<sequence>MNDRRVRPTIGQAGAPSLGRSRSRAERDYEDAIAPVRARGAGATAARSRCSTDRPAPGSGQRRSAVLTSEPVRAALPDDLHGIVIELTEHTLPAEDRDLQRELEDLRGRGARIALDDAGAGYAGLSHVVRVRPDLIKLDRSLWSTSSTTTSALPLSRPS</sequence>
<gene>
    <name evidence="3" type="ORF">AVDCRST_MAG17-1406</name>
</gene>
<name>A0A6J4SK54_9ACTN</name>
<reference evidence="3" key="1">
    <citation type="submission" date="2020-02" db="EMBL/GenBank/DDBJ databases">
        <authorList>
            <person name="Meier V. D."/>
        </authorList>
    </citation>
    <scope>NUCLEOTIDE SEQUENCE</scope>
    <source>
        <strain evidence="3">AVDCRST_MAG17</strain>
    </source>
</reference>
<dbReference type="PANTHER" id="PTHR33121:SF70">
    <property type="entry name" value="SIGNALING PROTEIN YKOW"/>
    <property type="match status" value="1"/>
</dbReference>
<feature type="domain" description="EAL" evidence="2">
    <location>
        <begin position="1"/>
        <end position="159"/>
    </location>
</feature>
<feature type="region of interest" description="Disordered" evidence="1">
    <location>
        <begin position="1"/>
        <end position="68"/>
    </location>
</feature>
<dbReference type="InterPro" id="IPR001633">
    <property type="entry name" value="EAL_dom"/>
</dbReference>
<dbReference type="PANTHER" id="PTHR33121">
    <property type="entry name" value="CYCLIC DI-GMP PHOSPHODIESTERASE PDEF"/>
    <property type="match status" value="1"/>
</dbReference>
<dbReference type="GO" id="GO:0071111">
    <property type="term" value="F:cyclic-guanylate-specific phosphodiesterase activity"/>
    <property type="evidence" value="ECO:0007669"/>
    <property type="project" value="InterPro"/>
</dbReference>
<organism evidence="3">
    <name type="scientific">uncultured Solirubrobacterales bacterium</name>
    <dbReference type="NCBI Taxonomy" id="768556"/>
    <lineage>
        <taxon>Bacteria</taxon>
        <taxon>Bacillati</taxon>
        <taxon>Actinomycetota</taxon>
        <taxon>Thermoleophilia</taxon>
        <taxon>Solirubrobacterales</taxon>
        <taxon>environmental samples</taxon>
    </lineage>
</organism>
<dbReference type="SUPFAM" id="SSF141868">
    <property type="entry name" value="EAL domain-like"/>
    <property type="match status" value="1"/>
</dbReference>
<proteinExistence type="predicted"/>
<dbReference type="InterPro" id="IPR035919">
    <property type="entry name" value="EAL_sf"/>
</dbReference>
<evidence type="ECO:0000256" key="1">
    <source>
        <dbReference type="SAM" id="MobiDB-lite"/>
    </source>
</evidence>
<dbReference type="Gene3D" id="3.20.20.450">
    <property type="entry name" value="EAL domain"/>
    <property type="match status" value="1"/>
</dbReference>
<dbReference type="PROSITE" id="PS50883">
    <property type="entry name" value="EAL"/>
    <property type="match status" value="1"/>
</dbReference>
<dbReference type="AlphaFoldDB" id="A0A6J4SK54"/>
<dbReference type="EMBL" id="CADCVV010000099">
    <property type="protein sequence ID" value="CAA9501338.1"/>
    <property type="molecule type" value="Genomic_DNA"/>
</dbReference>
<evidence type="ECO:0000313" key="3">
    <source>
        <dbReference type="EMBL" id="CAA9501338.1"/>
    </source>
</evidence>
<protein>
    <recommendedName>
        <fullName evidence="2">EAL domain-containing protein</fullName>
    </recommendedName>
</protein>